<dbReference type="InterPro" id="IPR000477">
    <property type="entry name" value="RT_dom"/>
</dbReference>
<dbReference type="InterPro" id="IPR001584">
    <property type="entry name" value="Integrase_cat-core"/>
</dbReference>
<dbReference type="FunFam" id="3.30.70.270:FF:000020">
    <property type="entry name" value="Transposon Tf2-6 polyprotein-like Protein"/>
    <property type="match status" value="1"/>
</dbReference>
<dbReference type="GO" id="GO:0015074">
    <property type="term" value="P:DNA integration"/>
    <property type="evidence" value="ECO:0007669"/>
    <property type="project" value="InterPro"/>
</dbReference>
<dbReference type="Pfam" id="PF00078">
    <property type="entry name" value="RVT_1"/>
    <property type="match status" value="1"/>
</dbReference>
<feature type="compositionally biased region" description="Basic and acidic residues" evidence="8">
    <location>
        <begin position="196"/>
        <end position="206"/>
    </location>
</feature>
<dbReference type="GO" id="GO:0003964">
    <property type="term" value="F:RNA-directed DNA polymerase activity"/>
    <property type="evidence" value="ECO:0007669"/>
    <property type="project" value="UniProtKB-KW"/>
</dbReference>
<dbReference type="PANTHER" id="PTHR37984:SF5">
    <property type="entry name" value="PROTEIN NYNRIN-LIKE"/>
    <property type="match status" value="1"/>
</dbReference>
<feature type="domain" description="Integrase catalytic" evidence="10">
    <location>
        <begin position="899"/>
        <end position="1057"/>
    </location>
</feature>
<evidence type="ECO:0000259" key="9">
    <source>
        <dbReference type="PROSITE" id="PS50878"/>
    </source>
</evidence>
<dbReference type="EC" id="2.7.7.49" evidence="1"/>
<dbReference type="InterPro" id="IPR041373">
    <property type="entry name" value="RT_RNaseH"/>
</dbReference>
<dbReference type="Gene3D" id="2.40.70.10">
    <property type="entry name" value="Acid Proteases"/>
    <property type="match status" value="1"/>
</dbReference>
<evidence type="ECO:0000256" key="3">
    <source>
        <dbReference type="ARBA" id="ARBA00022695"/>
    </source>
</evidence>
<keyword evidence="2" id="KW-0808">Transferase</keyword>
<accession>A0A0F6QAA3</accession>
<dbReference type="GO" id="GO:0042575">
    <property type="term" value="C:DNA polymerase complex"/>
    <property type="evidence" value="ECO:0007669"/>
    <property type="project" value="UniProtKB-ARBA"/>
</dbReference>
<evidence type="ECO:0000256" key="4">
    <source>
        <dbReference type="ARBA" id="ARBA00022722"/>
    </source>
</evidence>
<dbReference type="FunFam" id="1.10.340.70:FF:000001">
    <property type="entry name" value="Retrovirus-related Pol polyprotein from transposon gypsy-like Protein"/>
    <property type="match status" value="1"/>
</dbReference>
<evidence type="ECO:0000256" key="5">
    <source>
        <dbReference type="ARBA" id="ARBA00022759"/>
    </source>
</evidence>
<evidence type="ECO:0000313" key="11">
    <source>
        <dbReference type="EMBL" id="AKD28118.1"/>
    </source>
</evidence>
<protein>
    <recommendedName>
        <fullName evidence="1">RNA-directed DNA polymerase</fullName>
        <ecNumber evidence="1">2.7.7.49</ecNumber>
    </recommendedName>
</protein>
<dbReference type="Gene3D" id="3.10.10.10">
    <property type="entry name" value="HIV Type 1 Reverse Transcriptase, subunit A, domain 1"/>
    <property type="match status" value="1"/>
</dbReference>
<dbReference type="InterPro" id="IPR050951">
    <property type="entry name" value="Retrovirus_Pol_polyprotein"/>
</dbReference>
<keyword evidence="5" id="KW-0255">Endonuclease</keyword>
<evidence type="ECO:0000256" key="8">
    <source>
        <dbReference type="SAM" id="MobiDB-lite"/>
    </source>
</evidence>
<sequence>MVSTAIGKKATSISRQVLIQTIIEGKSIEYPFLVVPYLTSDVILGHDWLSRNRVIINYDEGTVTIRGKLLSSTSVEFERSPSHTLVCSQRGDTTYVFVINVNEILANNIQNKSRDELQIPKRRAITDKMDKKNKKDEGELAGVIKEKNSNANKVELIGNINEEVLQEVDELMTKKNDEIIRGILQKSRRSRKRTKREFPVKKHQQENKSVGSHRMIEEKSGSIVPKVLEFRGRVEKISKPKDNNFETDHDLEVDSGDGFDFFGELPRVACKLTRLDDSQKQDFCEVLKKFECVFSNKPGCAKGYEHQLKLTTDRPNIRHTYPVPFKLRNATSITIKKMIEDQVIERGISPFCNPLRIVQKEDGNVRICLDARFLNQVIEDDQESPPLIHELLQKYHGCKWFSKLDLTHGYWQVPLHKDSRPYTAFLFDSHTYQFCRVPFGIKTAGSGFIRALNFALKDDFRENISCYIDDILIGTDTLEKHVEILAGIFQRLKEYNFTLKLSKCAFLQSEVSFLGYIISSKGVAPAPQKLEIIMNFEAPKNKKQLQQFLGVCNYYRKFNVRHSSSVDKLRELLTKNVPWIWTQAHGEAFENMKKDFGRSITLKHIIPGARFRVQTDASDRGIAGILYQVDSLGDHNVVDVVSRCLNQFEVKYTTTEKELLAIVYSIEKFRVYLIGVHFEVVTDHMSLTFLHSARFYNARISRWVILLQQYTFSISYCKGVDNLVADFFSRNPEGKFCDENPERIVISSLHRYLNPQKCAEETSLILLAMIKYDANLVHDFKALSKWQLEDAKLKDLIHGCNEIGGDLHFKWYNEILFHRDNDSDNWRIVIPDRLQRSLVLEIHNKLGHPGVYKTTHYLKQFFYWRGMAAQVKRLILCCDLCMRVKYLTVPMEGEYNFVRAEYPNELVTVDFYGPLPTGRGGVQYIFVMLDAFSKYVSLFPMKRATTRMCLKKVFEVFVAKFGRPKRVLSDHGSQFTSKQWKLRLENEQIKVLYSSIRHPQSNPTERVMRELGRLFRTLCADRHTKWVEYVPRIEEILNITVHQSTGLTPHELHFGSPVQDQILELVKFPPTRDRPHENLVDFARENLKRNFEIRKKGQKSVSRIPLSVGDLVLLRVRHLSSALDKVIQKFFHLFEGPYRIVRCVGANAFALAEPGNEVIEIGIYNRSNLRKYYVEKEVETNKT</sequence>
<dbReference type="SUPFAM" id="SSF53098">
    <property type="entry name" value="Ribonuclease H-like"/>
    <property type="match status" value="1"/>
</dbReference>
<organism evidence="11">
    <name type="scientific">Glypta fumiferanae</name>
    <dbReference type="NCBI Taxonomy" id="389681"/>
    <lineage>
        <taxon>Eukaryota</taxon>
        <taxon>Metazoa</taxon>
        <taxon>Ecdysozoa</taxon>
        <taxon>Arthropoda</taxon>
        <taxon>Hexapoda</taxon>
        <taxon>Insecta</taxon>
        <taxon>Pterygota</taxon>
        <taxon>Neoptera</taxon>
        <taxon>Endopterygota</taxon>
        <taxon>Hymenoptera</taxon>
        <taxon>Apocrita</taxon>
        <taxon>Ichneumonoidea</taxon>
        <taxon>Ichneumonidae</taxon>
        <taxon>Banchinae</taxon>
        <taxon>Glypta</taxon>
    </lineage>
</organism>
<dbReference type="InterPro" id="IPR041588">
    <property type="entry name" value="Integrase_H2C2"/>
</dbReference>
<dbReference type="Pfam" id="PF00665">
    <property type="entry name" value="rve"/>
    <property type="match status" value="1"/>
</dbReference>
<dbReference type="Pfam" id="PF17917">
    <property type="entry name" value="RT_RNaseH"/>
    <property type="match status" value="1"/>
</dbReference>
<dbReference type="Gene3D" id="3.30.420.10">
    <property type="entry name" value="Ribonuclease H-like superfamily/Ribonuclease H"/>
    <property type="match status" value="1"/>
</dbReference>
<dbReference type="CDD" id="cd01647">
    <property type="entry name" value="RT_LTR"/>
    <property type="match status" value="1"/>
</dbReference>
<dbReference type="InterPro" id="IPR036397">
    <property type="entry name" value="RNaseH_sf"/>
</dbReference>
<keyword evidence="3" id="KW-0548">Nucleotidyltransferase</keyword>
<keyword evidence="6" id="KW-0378">Hydrolase</keyword>
<evidence type="ECO:0000256" key="7">
    <source>
        <dbReference type="ARBA" id="ARBA00022918"/>
    </source>
</evidence>
<dbReference type="PROSITE" id="PS50994">
    <property type="entry name" value="INTEGRASE"/>
    <property type="match status" value="1"/>
</dbReference>
<dbReference type="CDD" id="cd09274">
    <property type="entry name" value="RNase_HI_RT_Ty3"/>
    <property type="match status" value="1"/>
</dbReference>
<dbReference type="Pfam" id="PF17921">
    <property type="entry name" value="Integrase_H2C2"/>
    <property type="match status" value="1"/>
</dbReference>
<evidence type="ECO:0000256" key="2">
    <source>
        <dbReference type="ARBA" id="ARBA00022679"/>
    </source>
</evidence>
<dbReference type="InterPro" id="IPR043502">
    <property type="entry name" value="DNA/RNA_pol_sf"/>
</dbReference>
<name>A0A0F6QAA3_9HYME</name>
<dbReference type="AlphaFoldDB" id="A0A0F6QAA3"/>
<proteinExistence type="predicted"/>
<evidence type="ECO:0000259" key="10">
    <source>
        <dbReference type="PROSITE" id="PS50994"/>
    </source>
</evidence>
<keyword evidence="7" id="KW-0695">RNA-directed DNA polymerase</keyword>
<dbReference type="Gene3D" id="1.10.340.70">
    <property type="match status" value="1"/>
</dbReference>
<dbReference type="EMBL" id="KP706801">
    <property type="protein sequence ID" value="AKD28118.1"/>
    <property type="molecule type" value="Genomic_DNA"/>
</dbReference>
<dbReference type="GO" id="GO:0003676">
    <property type="term" value="F:nucleic acid binding"/>
    <property type="evidence" value="ECO:0007669"/>
    <property type="project" value="InterPro"/>
</dbReference>
<feature type="region of interest" description="Disordered" evidence="8">
    <location>
        <begin position="188"/>
        <end position="213"/>
    </location>
</feature>
<dbReference type="PANTHER" id="PTHR37984">
    <property type="entry name" value="PROTEIN CBG26694"/>
    <property type="match status" value="1"/>
</dbReference>
<dbReference type="SUPFAM" id="SSF56672">
    <property type="entry name" value="DNA/RNA polymerases"/>
    <property type="match status" value="1"/>
</dbReference>
<evidence type="ECO:0000256" key="1">
    <source>
        <dbReference type="ARBA" id="ARBA00012493"/>
    </source>
</evidence>
<reference evidence="11" key="1">
    <citation type="journal article" date="2015" name="J. Virol.">
        <title>Genomic and Proteomic Analyses Indicate that Banchine and Campoplegine Polydnaviruses Have Similar, if Not Identical, Viral Ancestors.</title>
        <authorList>
            <person name="Beliveau C."/>
            <person name="Cohen A."/>
            <person name="Stewart D."/>
            <person name="Periquet G."/>
            <person name="Djoumad A."/>
            <person name="Kuhn L."/>
            <person name="Stoltz D."/>
            <person name="Volkoff A.-N."/>
            <person name="Herniou E."/>
            <person name="Drezen J.-M."/>
            <person name="Cusson M."/>
        </authorList>
    </citation>
    <scope>NUCLEOTIDE SEQUENCE</scope>
</reference>
<dbReference type="InterPro" id="IPR021109">
    <property type="entry name" value="Peptidase_aspartic_dom_sf"/>
</dbReference>
<dbReference type="GO" id="GO:0004519">
    <property type="term" value="F:endonuclease activity"/>
    <property type="evidence" value="ECO:0007669"/>
    <property type="project" value="UniProtKB-KW"/>
</dbReference>
<dbReference type="Gene3D" id="3.30.70.270">
    <property type="match status" value="2"/>
</dbReference>
<dbReference type="InterPro" id="IPR043128">
    <property type="entry name" value="Rev_trsase/Diguanyl_cyclase"/>
</dbReference>
<dbReference type="Pfam" id="PF08284">
    <property type="entry name" value="RVP_2"/>
    <property type="match status" value="1"/>
</dbReference>
<gene>
    <name evidence="11" type="primary">pol</name>
</gene>
<dbReference type="PROSITE" id="PS50878">
    <property type="entry name" value="RT_POL"/>
    <property type="match status" value="1"/>
</dbReference>
<keyword evidence="4" id="KW-0540">Nuclease</keyword>
<evidence type="ECO:0000256" key="6">
    <source>
        <dbReference type="ARBA" id="ARBA00022801"/>
    </source>
</evidence>
<dbReference type="InterPro" id="IPR012337">
    <property type="entry name" value="RNaseH-like_sf"/>
</dbReference>
<dbReference type="GO" id="GO:0016787">
    <property type="term" value="F:hydrolase activity"/>
    <property type="evidence" value="ECO:0007669"/>
    <property type="project" value="UniProtKB-KW"/>
</dbReference>
<feature type="domain" description="Reverse transcriptase" evidence="9">
    <location>
        <begin position="339"/>
        <end position="518"/>
    </location>
</feature>